<keyword evidence="4" id="KW-1185">Reference proteome</keyword>
<organism evidence="3 4">
    <name type="scientific">Bugula neritina</name>
    <name type="common">Brown bryozoan</name>
    <name type="synonym">Sertularia neritina</name>
    <dbReference type="NCBI Taxonomy" id="10212"/>
    <lineage>
        <taxon>Eukaryota</taxon>
        <taxon>Metazoa</taxon>
        <taxon>Spiralia</taxon>
        <taxon>Lophotrochozoa</taxon>
        <taxon>Bryozoa</taxon>
        <taxon>Gymnolaemata</taxon>
        <taxon>Cheilostomatida</taxon>
        <taxon>Flustrina</taxon>
        <taxon>Buguloidea</taxon>
        <taxon>Bugulidae</taxon>
        <taxon>Bugula</taxon>
    </lineage>
</organism>
<feature type="region of interest" description="Disordered" evidence="2">
    <location>
        <begin position="40"/>
        <end position="68"/>
    </location>
</feature>
<dbReference type="AlphaFoldDB" id="A0A7J7JA41"/>
<dbReference type="EMBL" id="VXIV02002797">
    <property type="protein sequence ID" value="KAF6022873.1"/>
    <property type="molecule type" value="Genomic_DNA"/>
</dbReference>
<evidence type="ECO:0000313" key="3">
    <source>
        <dbReference type="EMBL" id="KAF6022873.1"/>
    </source>
</evidence>
<evidence type="ECO:0000256" key="2">
    <source>
        <dbReference type="SAM" id="MobiDB-lite"/>
    </source>
</evidence>
<gene>
    <name evidence="3" type="ORF">EB796_018817</name>
</gene>
<evidence type="ECO:0000256" key="1">
    <source>
        <dbReference type="SAM" id="Coils"/>
    </source>
</evidence>
<reference evidence="3" key="1">
    <citation type="submission" date="2020-06" db="EMBL/GenBank/DDBJ databases">
        <title>Draft genome of Bugula neritina, a colonial animal packing powerful symbionts and potential medicines.</title>
        <authorList>
            <person name="Rayko M."/>
        </authorList>
    </citation>
    <scope>NUCLEOTIDE SEQUENCE [LARGE SCALE GENOMIC DNA]</scope>
    <source>
        <strain evidence="3">Kwan_BN1</strain>
    </source>
</reference>
<keyword evidence="1" id="KW-0175">Coiled coil</keyword>
<accession>A0A7J7JA41</accession>
<dbReference type="Proteomes" id="UP000593567">
    <property type="component" value="Unassembled WGS sequence"/>
</dbReference>
<sequence length="208" mass="22993">MRAQNQSQRVENAENMLEDLIEDGAELLALERMMELTTPVAVSKKPKKKHLANASTRTQKPSAVQRGKLSIQPATAPFSGYIPSGFHRPALPSQSHNIGATQSPYTGYGAHRIADDSFDVEEQPLDDDSQLLVPIFRGGKDDAERIRQLLYSDEDMRRTNSEINLSSISDLISESEVSAESFLDWDVVDEMVAMLSNRELSTPSTVTG</sequence>
<feature type="coiled-coil region" evidence="1">
    <location>
        <begin position="3"/>
        <end position="30"/>
    </location>
</feature>
<name>A0A7J7JA41_BUGNE</name>
<proteinExistence type="predicted"/>
<protein>
    <submittedName>
        <fullName evidence="3">Uncharacterized protein</fullName>
    </submittedName>
</protein>
<feature type="compositionally biased region" description="Polar residues" evidence="2">
    <location>
        <begin position="53"/>
        <end position="62"/>
    </location>
</feature>
<evidence type="ECO:0000313" key="4">
    <source>
        <dbReference type="Proteomes" id="UP000593567"/>
    </source>
</evidence>
<comment type="caution">
    <text evidence="3">The sequence shown here is derived from an EMBL/GenBank/DDBJ whole genome shotgun (WGS) entry which is preliminary data.</text>
</comment>